<dbReference type="EMBL" id="CT573213">
    <property type="protein sequence ID" value="CAJ63881.1"/>
    <property type="molecule type" value="Genomic_DNA"/>
</dbReference>
<feature type="transmembrane region" description="Helical" evidence="2">
    <location>
        <begin position="200"/>
        <end position="218"/>
    </location>
</feature>
<dbReference type="Pfam" id="PF01478">
    <property type="entry name" value="Peptidase_A24"/>
    <property type="match status" value="1"/>
</dbReference>
<keyword evidence="2" id="KW-1133">Transmembrane helix</keyword>
<keyword evidence="2" id="KW-0472">Membrane</keyword>
<reference evidence="4 5" key="1">
    <citation type="journal article" date="2007" name="Genome Res.">
        <title>Genome characteristics of facultatively symbiotic Frankia sp. strains reflect host range and host plant biogeography.</title>
        <authorList>
            <person name="Normand P."/>
            <person name="Lapierre P."/>
            <person name="Tisa L.S."/>
            <person name="Gogarten J.P."/>
            <person name="Alloisio N."/>
            <person name="Bagnarol E."/>
            <person name="Bassi C.A."/>
            <person name="Berry A.M."/>
            <person name="Bickhart D.M."/>
            <person name="Choisne N."/>
            <person name="Couloux A."/>
            <person name="Cournoyer B."/>
            <person name="Cruveiller S."/>
            <person name="Daubin V."/>
            <person name="Demange N."/>
            <person name="Francino M.P."/>
            <person name="Goltsman E."/>
            <person name="Huang Y."/>
            <person name="Kopp O.R."/>
            <person name="Labarre L."/>
            <person name="Lapidus A."/>
            <person name="Lavire C."/>
            <person name="Marechal J."/>
            <person name="Martinez M."/>
            <person name="Mastronunzio J.E."/>
            <person name="Mullin B.C."/>
            <person name="Niemann J."/>
            <person name="Pujic P."/>
            <person name="Rawnsley T."/>
            <person name="Rouy Z."/>
            <person name="Schenowitz C."/>
            <person name="Sellstedt A."/>
            <person name="Tavares F."/>
            <person name="Tomkins J.P."/>
            <person name="Vallenet D."/>
            <person name="Valverde C."/>
            <person name="Wall L.G."/>
            <person name="Wang Y."/>
            <person name="Medigue C."/>
            <person name="Benson D.R."/>
        </authorList>
    </citation>
    <scope>NUCLEOTIDE SEQUENCE [LARGE SCALE GENOMIC DNA]</scope>
    <source>
        <strain evidence="5">DSM 45986 / CECT 9034 / ACN14a</strain>
    </source>
</reference>
<comment type="similarity">
    <text evidence="1">Belongs to the peptidase A24 family.</text>
</comment>
<evidence type="ECO:0000256" key="2">
    <source>
        <dbReference type="SAM" id="Phobius"/>
    </source>
</evidence>
<evidence type="ECO:0000313" key="5">
    <source>
        <dbReference type="Proteomes" id="UP000000657"/>
    </source>
</evidence>
<evidence type="ECO:0000313" key="4">
    <source>
        <dbReference type="EMBL" id="CAJ63881.1"/>
    </source>
</evidence>
<dbReference type="Gene3D" id="1.20.120.1220">
    <property type="match status" value="1"/>
</dbReference>
<dbReference type="InterPro" id="IPR000045">
    <property type="entry name" value="Prepilin_IV_endopep_pep"/>
</dbReference>
<sequence length="219" mass="22328">MVGEIGLSVLMALVAFAVAIPVGHRVVAGVPPPDGAEPRRAAPGKAALGIGTAVVVAAVTTVLHNHPGWLPAYLYLGMLGVWLSAIDVRVHRLPDALVLPSYPLLAVLLGAAALVDDAPDRLLRAVLAGAACWLAFLTLYRLPRAGLGRGDVKLAGLLGGALGWLGWPSVVFGMFAGVVLGGVAALVLLAAGRARWHDRLAYGPFLLAGTLLAVLVGGG</sequence>
<dbReference type="GO" id="GO:0005886">
    <property type="term" value="C:plasma membrane"/>
    <property type="evidence" value="ECO:0007669"/>
    <property type="project" value="TreeGrafter"/>
</dbReference>
<organism evidence="4 5">
    <name type="scientific">Frankia alni (strain DSM 45986 / CECT 9034 / ACN14a)</name>
    <dbReference type="NCBI Taxonomy" id="326424"/>
    <lineage>
        <taxon>Bacteria</taxon>
        <taxon>Bacillati</taxon>
        <taxon>Actinomycetota</taxon>
        <taxon>Actinomycetes</taxon>
        <taxon>Frankiales</taxon>
        <taxon>Frankiaceae</taxon>
        <taxon>Frankia</taxon>
    </lineage>
</organism>
<accession>Q0RF69</accession>
<name>Q0RF69_FRAAA</name>
<dbReference type="eggNOG" id="COG1989">
    <property type="taxonomic scope" value="Bacteria"/>
</dbReference>
<dbReference type="KEGG" id="fal:FRAAL5248"/>
<feature type="transmembrane region" description="Helical" evidence="2">
    <location>
        <begin position="96"/>
        <end position="115"/>
    </location>
</feature>
<dbReference type="HOGENOM" id="CLU_057101_2_1_11"/>
<feature type="transmembrane region" description="Helical" evidence="2">
    <location>
        <begin position="122"/>
        <end position="142"/>
    </location>
</feature>
<dbReference type="RefSeq" id="WP_011606339.1">
    <property type="nucleotide sequence ID" value="NC_008278.1"/>
</dbReference>
<feature type="transmembrane region" description="Helical" evidence="2">
    <location>
        <begin position="70"/>
        <end position="90"/>
    </location>
</feature>
<dbReference type="PANTHER" id="PTHR30487">
    <property type="entry name" value="TYPE 4 PREPILIN-LIKE PROTEINS LEADER PEPTIDE-PROCESSING ENZYME"/>
    <property type="match status" value="1"/>
</dbReference>
<dbReference type="Proteomes" id="UP000000657">
    <property type="component" value="Chromosome"/>
</dbReference>
<keyword evidence="2" id="KW-0812">Transmembrane</keyword>
<dbReference type="GO" id="GO:0006465">
    <property type="term" value="P:signal peptide processing"/>
    <property type="evidence" value="ECO:0007669"/>
    <property type="project" value="TreeGrafter"/>
</dbReference>
<keyword evidence="5" id="KW-1185">Reference proteome</keyword>
<protein>
    <submittedName>
        <fullName evidence="4">Integral membrane peptidase</fullName>
    </submittedName>
</protein>
<feature type="domain" description="Prepilin type IV endopeptidase peptidase" evidence="3">
    <location>
        <begin position="78"/>
        <end position="184"/>
    </location>
</feature>
<proteinExistence type="inferred from homology"/>
<dbReference type="InterPro" id="IPR050882">
    <property type="entry name" value="Prepilin_peptidase/N-MTase"/>
</dbReference>
<dbReference type="GO" id="GO:0004190">
    <property type="term" value="F:aspartic-type endopeptidase activity"/>
    <property type="evidence" value="ECO:0007669"/>
    <property type="project" value="InterPro"/>
</dbReference>
<feature type="transmembrane region" description="Helical" evidence="2">
    <location>
        <begin position="162"/>
        <end position="188"/>
    </location>
</feature>
<dbReference type="PANTHER" id="PTHR30487:SF0">
    <property type="entry name" value="PREPILIN LEADER PEPTIDASE_N-METHYLTRANSFERASE-RELATED"/>
    <property type="match status" value="1"/>
</dbReference>
<evidence type="ECO:0000256" key="1">
    <source>
        <dbReference type="ARBA" id="ARBA00005801"/>
    </source>
</evidence>
<evidence type="ECO:0000259" key="3">
    <source>
        <dbReference type="Pfam" id="PF01478"/>
    </source>
</evidence>
<dbReference type="STRING" id="326424.FRAAL5248"/>
<feature type="transmembrane region" description="Helical" evidence="2">
    <location>
        <begin position="44"/>
        <end position="63"/>
    </location>
</feature>
<dbReference type="AlphaFoldDB" id="Q0RF69"/>
<gene>
    <name evidence="4" type="ordered locus">FRAAL5248</name>
</gene>